<dbReference type="SUPFAM" id="SSF74653">
    <property type="entry name" value="TolA/TonB C-terminal domain"/>
    <property type="match status" value="1"/>
</dbReference>
<evidence type="ECO:0000256" key="1">
    <source>
        <dbReference type="ARBA" id="ARBA00004383"/>
    </source>
</evidence>
<dbReference type="PROSITE" id="PS52015">
    <property type="entry name" value="TONB_CTD"/>
    <property type="match status" value="1"/>
</dbReference>
<comment type="similarity">
    <text evidence="2">Belongs to the TonB family.</text>
</comment>
<keyword evidence="7" id="KW-0653">Protein transport</keyword>
<comment type="subcellular location">
    <subcellularLocation>
        <location evidence="1">Cell inner membrane</location>
        <topology evidence="1">Single-pass membrane protein</topology>
        <orientation evidence="1">Periplasmic side</orientation>
    </subcellularLocation>
</comment>
<dbReference type="PANTHER" id="PTHR33446">
    <property type="entry name" value="PROTEIN TONB-RELATED"/>
    <property type="match status" value="1"/>
</dbReference>
<gene>
    <name evidence="12" type="ORF">A3G33_03610</name>
</gene>
<proteinExistence type="inferred from homology"/>
<accession>A0A1G1L289</accession>
<dbReference type="Proteomes" id="UP000178187">
    <property type="component" value="Unassembled WGS sequence"/>
</dbReference>
<evidence type="ECO:0000256" key="3">
    <source>
        <dbReference type="ARBA" id="ARBA00022448"/>
    </source>
</evidence>
<keyword evidence="4" id="KW-1003">Cell membrane</keyword>
<keyword evidence="3" id="KW-0813">Transport</keyword>
<dbReference type="InterPro" id="IPR051045">
    <property type="entry name" value="TonB-dependent_transducer"/>
</dbReference>
<evidence type="ECO:0000259" key="11">
    <source>
        <dbReference type="PROSITE" id="PS52015"/>
    </source>
</evidence>
<comment type="caution">
    <text evidence="12">The sequence shown here is derived from an EMBL/GenBank/DDBJ whole genome shotgun (WGS) entry which is preliminary data.</text>
</comment>
<dbReference type="GO" id="GO:0055085">
    <property type="term" value="P:transmembrane transport"/>
    <property type="evidence" value="ECO:0007669"/>
    <property type="project" value="InterPro"/>
</dbReference>
<evidence type="ECO:0000256" key="9">
    <source>
        <dbReference type="ARBA" id="ARBA00023136"/>
    </source>
</evidence>
<feature type="transmembrane region" description="Helical" evidence="10">
    <location>
        <begin position="12"/>
        <end position="35"/>
    </location>
</feature>
<keyword evidence="8 10" id="KW-1133">Transmembrane helix</keyword>
<evidence type="ECO:0000256" key="4">
    <source>
        <dbReference type="ARBA" id="ARBA00022475"/>
    </source>
</evidence>
<reference evidence="12 13" key="1">
    <citation type="journal article" date="2016" name="Nat. Commun.">
        <title>Thousands of microbial genomes shed light on interconnected biogeochemical processes in an aquifer system.</title>
        <authorList>
            <person name="Anantharaman K."/>
            <person name="Brown C.T."/>
            <person name="Hug L.A."/>
            <person name="Sharon I."/>
            <person name="Castelle C.J."/>
            <person name="Probst A.J."/>
            <person name="Thomas B.C."/>
            <person name="Singh A."/>
            <person name="Wilkins M.J."/>
            <person name="Karaoz U."/>
            <person name="Brodie E.L."/>
            <person name="Williams K.H."/>
            <person name="Hubbard S.S."/>
            <person name="Banfield J.F."/>
        </authorList>
    </citation>
    <scope>NUCLEOTIDE SEQUENCE [LARGE SCALE GENOMIC DNA]</scope>
</reference>
<organism evidence="12 13">
    <name type="scientific">Candidatus Danuiimicrobium aquiferis</name>
    <dbReference type="NCBI Taxonomy" id="1801832"/>
    <lineage>
        <taxon>Bacteria</taxon>
        <taxon>Pseudomonadati</taxon>
        <taxon>Candidatus Omnitrophota</taxon>
        <taxon>Candidatus Danuiimicrobium</taxon>
    </lineage>
</organism>
<dbReference type="Pfam" id="PF03544">
    <property type="entry name" value="TonB_C"/>
    <property type="match status" value="1"/>
</dbReference>
<evidence type="ECO:0000256" key="10">
    <source>
        <dbReference type="SAM" id="Phobius"/>
    </source>
</evidence>
<dbReference type="GO" id="GO:0015031">
    <property type="term" value="P:protein transport"/>
    <property type="evidence" value="ECO:0007669"/>
    <property type="project" value="UniProtKB-KW"/>
</dbReference>
<protein>
    <recommendedName>
        <fullName evidence="11">TonB C-terminal domain-containing protein</fullName>
    </recommendedName>
</protein>
<feature type="domain" description="TonB C-terminal" evidence="11">
    <location>
        <begin position="107"/>
        <end position="197"/>
    </location>
</feature>
<evidence type="ECO:0000256" key="8">
    <source>
        <dbReference type="ARBA" id="ARBA00022989"/>
    </source>
</evidence>
<evidence type="ECO:0000256" key="5">
    <source>
        <dbReference type="ARBA" id="ARBA00022519"/>
    </source>
</evidence>
<dbReference type="PANTHER" id="PTHR33446:SF2">
    <property type="entry name" value="PROTEIN TONB"/>
    <property type="match status" value="1"/>
</dbReference>
<evidence type="ECO:0000313" key="12">
    <source>
        <dbReference type="EMBL" id="OGW99270.1"/>
    </source>
</evidence>
<keyword evidence="9 10" id="KW-0472">Membrane</keyword>
<dbReference type="InterPro" id="IPR037682">
    <property type="entry name" value="TonB_C"/>
</dbReference>
<dbReference type="NCBIfam" id="TIGR01352">
    <property type="entry name" value="tonB_Cterm"/>
    <property type="match status" value="1"/>
</dbReference>
<evidence type="ECO:0000256" key="6">
    <source>
        <dbReference type="ARBA" id="ARBA00022692"/>
    </source>
</evidence>
<evidence type="ECO:0000256" key="2">
    <source>
        <dbReference type="ARBA" id="ARBA00006555"/>
    </source>
</evidence>
<dbReference type="GO" id="GO:0005886">
    <property type="term" value="C:plasma membrane"/>
    <property type="evidence" value="ECO:0007669"/>
    <property type="project" value="UniProtKB-SubCell"/>
</dbReference>
<dbReference type="EMBL" id="MHFR01000011">
    <property type="protein sequence ID" value="OGW99270.1"/>
    <property type="molecule type" value="Genomic_DNA"/>
</dbReference>
<dbReference type="Gene3D" id="3.30.1150.10">
    <property type="match status" value="1"/>
</dbReference>
<keyword evidence="5" id="KW-0997">Cell inner membrane</keyword>
<sequence length="197" mass="21827">MKPHSYRQQFFAPILFISVLGHATIFVGSAGLLSLSPQFGVQQAPSSMEVVISKVEPEKNLETVPDQLLTTLELSEKTVMAKKREAPREETLKVSKPVYIPPVHGALNQTKPAFLKNPAPRYPEYARMEGWEGVVFLKVLVNSDGSVGEVVVEQSSGYKILDDSALKTVRTWQFLPVRVGNATFSSQIKIPVRFSLT</sequence>
<keyword evidence="6 10" id="KW-0812">Transmembrane</keyword>
<evidence type="ECO:0000256" key="7">
    <source>
        <dbReference type="ARBA" id="ARBA00022927"/>
    </source>
</evidence>
<dbReference type="InterPro" id="IPR006260">
    <property type="entry name" value="TonB/TolA_C"/>
</dbReference>
<name>A0A1G1L289_9BACT</name>
<evidence type="ECO:0000313" key="13">
    <source>
        <dbReference type="Proteomes" id="UP000178187"/>
    </source>
</evidence>
<dbReference type="AlphaFoldDB" id="A0A1G1L289"/>